<evidence type="ECO:0000313" key="1">
    <source>
        <dbReference type="EMBL" id="KRZ69578.1"/>
    </source>
</evidence>
<name>A0A0V1MCZ6_9BILA</name>
<proteinExistence type="predicted"/>
<reference evidence="1 2" key="1">
    <citation type="submission" date="2015-01" db="EMBL/GenBank/DDBJ databases">
        <title>Evolution of Trichinella species and genotypes.</title>
        <authorList>
            <person name="Korhonen P.K."/>
            <person name="Edoardo P."/>
            <person name="Giuseppe L.R."/>
            <person name="Gasser R.B."/>
        </authorList>
    </citation>
    <scope>NUCLEOTIDE SEQUENCE [LARGE SCALE GENOMIC DNA]</scope>
    <source>
        <strain evidence="1">ISS1980</strain>
    </source>
</reference>
<dbReference type="AlphaFoldDB" id="A0A0V1MCZ6"/>
<organism evidence="1 2">
    <name type="scientific">Trichinella papuae</name>
    <dbReference type="NCBI Taxonomy" id="268474"/>
    <lineage>
        <taxon>Eukaryota</taxon>
        <taxon>Metazoa</taxon>
        <taxon>Ecdysozoa</taxon>
        <taxon>Nematoda</taxon>
        <taxon>Enoplea</taxon>
        <taxon>Dorylaimia</taxon>
        <taxon>Trichinellida</taxon>
        <taxon>Trichinellidae</taxon>
        <taxon>Trichinella</taxon>
    </lineage>
</organism>
<sequence length="92" mass="10671">LNLLIYMYIIEAFIAIILNQTQNSRHSVYLPFTCLNCMQRLLTWSIIFFSGTFKKHQATLRQEWASEWLNINVLHNGVSSTLSNCSTSSRDN</sequence>
<dbReference type="EMBL" id="JYDO01000133">
    <property type="protein sequence ID" value="KRZ69578.1"/>
    <property type="molecule type" value="Genomic_DNA"/>
</dbReference>
<protein>
    <submittedName>
        <fullName evidence="1">Uncharacterized protein</fullName>
    </submittedName>
</protein>
<accession>A0A0V1MCZ6</accession>
<comment type="caution">
    <text evidence="1">The sequence shown here is derived from an EMBL/GenBank/DDBJ whole genome shotgun (WGS) entry which is preliminary data.</text>
</comment>
<gene>
    <name evidence="1" type="ORF">T10_2593</name>
</gene>
<dbReference type="Proteomes" id="UP000054843">
    <property type="component" value="Unassembled WGS sequence"/>
</dbReference>
<evidence type="ECO:0000313" key="2">
    <source>
        <dbReference type="Proteomes" id="UP000054843"/>
    </source>
</evidence>
<keyword evidence="2" id="KW-1185">Reference proteome</keyword>
<feature type="non-terminal residue" evidence="1">
    <location>
        <position position="1"/>
    </location>
</feature>